<keyword evidence="2" id="KW-1185">Reference proteome</keyword>
<gene>
    <name evidence="1" type="ORF">SAMD00023353_0102010</name>
</gene>
<accession>A0A1S7UK27</accession>
<dbReference type="EMBL" id="DF977446">
    <property type="protein sequence ID" value="GAP82670.2"/>
    <property type="molecule type" value="Genomic_DNA"/>
</dbReference>
<dbReference type="OMA" id="NWATEDS"/>
<organism evidence="1">
    <name type="scientific">Rosellinia necatrix</name>
    <name type="common">White root-rot fungus</name>
    <dbReference type="NCBI Taxonomy" id="77044"/>
    <lineage>
        <taxon>Eukaryota</taxon>
        <taxon>Fungi</taxon>
        <taxon>Dikarya</taxon>
        <taxon>Ascomycota</taxon>
        <taxon>Pezizomycotina</taxon>
        <taxon>Sordariomycetes</taxon>
        <taxon>Xylariomycetidae</taxon>
        <taxon>Xylariales</taxon>
        <taxon>Xylariaceae</taxon>
        <taxon>Rosellinia</taxon>
    </lineage>
</organism>
<evidence type="ECO:0000313" key="1">
    <source>
        <dbReference type="EMBL" id="GAP82670.2"/>
    </source>
</evidence>
<name>A0A1S7UK27_ROSNE</name>
<reference evidence="1" key="1">
    <citation type="submission" date="2016-03" db="EMBL/GenBank/DDBJ databases">
        <title>Draft genome sequence of Rosellinia necatrix.</title>
        <authorList>
            <person name="Kanematsu S."/>
        </authorList>
    </citation>
    <scope>NUCLEOTIDE SEQUENCE [LARGE SCALE GENOMIC DNA]</scope>
    <source>
        <strain evidence="1">W97</strain>
    </source>
</reference>
<sequence>MSLRSSASHNMLNPSAGFGSSMLVASSMTRQQNHPQIDKPNPQQETNLLELEFVPNNPSFIRARDDGTVYWSSSYKELSHPSLFIRAAKTRQRLAPDLKNTLIKLSKSKKRRLLNGGRSIYDLEPPESRYELRLTGHATVGVTKRIAMTGCVWIQCSDKYSIWIIKKRLEELTWLKSSTWAPVHLYLEPIIAANTGPQLGPGEEPFDYRSGVDIGGGFQLHVDIAQTGETNSLCGRPCRSRITFDSKVLDESYSRIGGILRINSSIDALVTTAHGILNYFIIKLLLLLEEGGVAGNHSDISDDSSDEDFDDADINEFLLQVEQSGIATESSHTDRLGYLDMTQFQEWESVRPFDSITHIAHAVETNNSSKWGLSFKYFDADYAIFKHIEKASQPQSPTPSNLYTIDSSDSNNEFERRTLLGNQRAGLLTEPETCYILLGAQKAIPAQFFPGEVEISIHDIKFKTLKLLAPKVLAQGTSGSWVVREGRLRGVIIAIYEFDPYALVLPAAVFRRHLTEFGSNINTISFPLANNPLETGNLGEGRLRSTIISTFDGVGISSPKSEPATGVYSRGTSDDTPSIYYSLDLSDDWIANMRHPRSFASLSVQASESPIRIESRIHDKMEMAQLRKARLGSYIMGIEPYNGLQDLIMERQLMRASEMRKVEWYYKVIQTGDTSPGSGPPSQ</sequence>
<proteinExistence type="predicted"/>
<dbReference type="AlphaFoldDB" id="A0A1S7UK27"/>
<evidence type="ECO:0000313" key="2">
    <source>
        <dbReference type="Proteomes" id="UP000054516"/>
    </source>
</evidence>
<dbReference type="Proteomes" id="UP000054516">
    <property type="component" value="Unassembled WGS sequence"/>
</dbReference>
<dbReference type="STRING" id="77044.A0A1S7UK27"/>
<protein>
    <submittedName>
        <fullName evidence="1">Uncharacterized protein</fullName>
    </submittedName>
</protein>
<dbReference type="OrthoDB" id="4395072at2759"/>